<evidence type="ECO:0008006" key="8">
    <source>
        <dbReference type="Google" id="ProtNLM"/>
    </source>
</evidence>
<dbReference type="Proteomes" id="UP001176940">
    <property type="component" value="Unassembled WGS sequence"/>
</dbReference>
<dbReference type="InterPro" id="IPR051876">
    <property type="entry name" value="ODA-DC/CCD"/>
</dbReference>
<keyword evidence="7" id="KW-1185">Reference proteome</keyword>
<feature type="domain" description="Tf2-1-like SH3-like" evidence="5">
    <location>
        <begin position="35"/>
        <end position="95"/>
    </location>
</feature>
<dbReference type="PANTHER" id="PTHR21694:SF35">
    <property type="entry name" value="OUTER DYNEIN ARM-DOCKING COMPLEX SUBUNIT 1"/>
    <property type="match status" value="1"/>
</dbReference>
<evidence type="ECO:0000256" key="2">
    <source>
        <dbReference type="SAM" id="Coils"/>
    </source>
</evidence>
<feature type="domain" description="ODAD1 central coiled coil region" evidence="4">
    <location>
        <begin position="362"/>
        <end position="447"/>
    </location>
</feature>
<organism evidence="6 7">
    <name type="scientific">Ranitomeya imitator</name>
    <name type="common">mimic poison frog</name>
    <dbReference type="NCBI Taxonomy" id="111125"/>
    <lineage>
        <taxon>Eukaryota</taxon>
        <taxon>Metazoa</taxon>
        <taxon>Chordata</taxon>
        <taxon>Craniata</taxon>
        <taxon>Vertebrata</taxon>
        <taxon>Euteleostomi</taxon>
        <taxon>Amphibia</taxon>
        <taxon>Batrachia</taxon>
        <taxon>Anura</taxon>
        <taxon>Neobatrachia</taxon>
        <taxon>Hyloidea</taxon>
        <taxon>Dendrobatidae</taxon>
        <taxon>Dendrobatinae</taxon>
        <taxon>Ranitomeya</taxon>
    </lineage>
</organism>
<dbReference type="Pfam" id="PF21773">
    <property type="entry name" value="ODAD1_CC"/>
    <property type="match status" value="2"/>
</dbReference>
<feature type="domain" description="ODAD1 central coiled coil region" evidence="4">
    <location>
        <begin position="125"/>
        <end position="293"/>
    </location>
</feature>
<proteinExistence type="predicted"/>
<evidence type="ECO:0000259" key="4">
    <source>
        <dbReference type="Pfam" id="PF21773"/>
    </source>
</evidence>
<comment type="caution">
    <text evidence="6">The sequence shown here is derived from an EMBL/GenBank/DDBJ whole genome shotgun (WGS) entry which is preliminary data.</text>
</comment>
<dbReference type="EMBL" id="CAUEEQ010046416">
    <property type="protein sequence ID" value="CAJ0958881.1"/>
    <property type="molecule type" value="Genomic_DNA"/>
</dbReference>
<feature type="region of interest" description="Disordered" evidence="3">
    <location>
        <begin position="243"/>
        <end position="262"/>
    </location>
</feature>
<reference evidence="6" key="1">
    <citation type="submission" date="2023-07" db="EMBL/GenBank/DDBJ databases">
        <authorList>
            <person name="Stuckert A."/>
        </authorList>
    </citation>
    <scope>NUCLEOTIDE SEQUENCE</scope>
</reference>
<name>A0ABN9M4S6_9NEOB</name>
<feature type="compositionally biased region" description="Basic and acidic residues" evidence="3">
    <location>
        <begin position="243"/>
        <end position="261"/>
    </location>
</feature>
<evidence type="ECO:0000259" key="5">
    <source>
        <dbReference type="Pfam" id="PF24626"/>
    </source>
</evidence>
<accession>A0ABN9M4S6</accession>
<sequence length="656" mass="74910">MPIWDRTQDAIWASKERMRSSADAHRRPAPTFAPGDLVWLSAHNIRLRVKSTKFALRYLGPFKVLKQVNPVVYRLALPPRLGITDTFHVFLLKPVYMSWFSESSAGTSGSSTDDYEVNAILGCKVASTKFNLQLSKNSKMREEIDILRIERSRFDQLYKRLEKELLQTRKEIGFVIDESSAAYDARDEAQTKMLQMKEKAEKDLNQHTAEIKELQRVIDHDRRLKEFMGAKTQERSISEEVLDARRRREKEEQERKKKDPTEDTIETFEQAFQQIQSVTGEDNLDILVNRFIEDVAKIRHNVGSGCSFSTHPLPIVKSRGGGGGVPDAHVRLKKYCRLELALSEKPPEHYHVIGAYGETQQLEDRNFALFNYVNEQNNEIERLTEQITEIKREIKEFKAQGVRLEQEHRSILKNIEGKQEEAVTQADGYQLQLKGVMKILDQLKSAIALYHFSPKLLEQHVHLELSSHLSSCSLFDRLQSGFRSHHSTETALTKVTNDLLTAKSKRHYSILLLLDLSSAFDTVDRSLLLQTLSSHGITDLALSWISSYLTDRTFSVSHSHTTSSPRPLSVGVSQGSVLGHLLFSIYTFGLGQLVESHGFQFHLYADETQIYISGPDITSLLTRIPQCLSAISSFFSARFLKVNMDKIEFIVFPHLT</sequence>
<gene>
    <name evidence="6" type="ORF">RIMI_LOCUS16546642</name>
</gene>
<keyword evidence="1 2" id="KW-0175">Coiled coil</keyword>
<evidence type="ECO:0000313" key="6">
    <source>
        <dbReference type="EMBL" id="CAJ0958881.1"/>
    </source>
</evidence>
<dbReference type="InterPro" id="IPR056924">
    <property type="entry name" value="SH3_Tf2-1"/>
</dbReference>
<dbReference type="PANTHER" id="PTHR21694">
    <property type="entry name" value="COILED-COIL DOMAIN-CONTAINING PROTEIN 63"/>
    <property type="match status" value="1"/>
</dbReference>
<evidence type="ECO:0000313" key="7">
    <source>
        <dbReference type="Proteomes" id="UP001176940"/>
    </source>
</evidence>
<dbReference type="Pfam" id="PF24626">
    <property type="entry name" value="SH3_Tf2-1"/>
    <property type="match status" value="1"/>
</dbReference>
<protein>
    <recommendedName>
        <fullName evidence="8">Reverse transcriptase domain-containing protein</fullName>
    </recommendedName>
</protein>
<evidence type="ECO:0000256" key="1">
    <source>
        <dbReference type="ARBA" id="ARBA00023054"/>
    </source>
</evidence>
<evidence type="ECO:0000256" key="3">
    <source>
        <dbReference type="SAM" id="MobiDB-lite"/>
    </source>
</evidence>
<feature type="coiled-coil region" evidence="2">
    <location>
        <begin position="373"/>
        <end position="407"/>
    </location>
</feature>
<dbReference type="InterPro" id="IPR049258">
    <property type="entry name" value="ODAD1_CC"/>
</dbReference>